<name>A0AAD2HL22_9AGAR</name>
<protein>
    <recommendedName>
        <fullName evidence="2">Peptide N-acetyl-beta-D-glucosaminyl asparaginase amidase A N-terminal domain-containing protein</fullName>
    </recommendedName>
</protein>
<feature type="chain" id="PRO_5042029330" description="Peptide N-acetyl-beta-D-glucosaminyl asparaginase amidase A N-terminal domain-containing protein" evidence="1">
    <location>
        <begin position="17"/>
        <end position="533"/>
    </location>
</feature>
<feature type="signal peptide" evidence="1">
    <location>
        <begin position="1"/>
        <end position="16"/>
    </location>
</feature>
<gene>
    <name evidence="3" type="ORF">MYCIT1_LOCUS26422</name>
</gene>
<dbReference type="InterPro" id="IPR021102">
    <property type="entry name" value="PNGase_A"/>
</dbReference>
<comment type="caution">
    <text evidence="3">The sequence shown here is derived from an EMBL/GenBank/DDBJ whole genome shotgun (WGS) entry which is preliminary data.</text>
</comment>
<dbReference type="Proteomes" id="UP001295794">
    <property type="component" value="Unassembled WGS sequence"/>
</dbReference>
<accession>A0AAD2HL22</accession>
<organism evidence="3 4">
    <name type="scientific">Mycena citricolor</name>
    <dbReference type="NCBI Taxonomy" id="2018698"/>
    <lineage>
        <taxon>Eukaryota</taxon>
        <taxon>Fungi</taxon>
        <taxon>Dikarya</taxon>
        <taxon>Basidiomycota</taxon>
        <taxon>Agaricomycotina</taxon>
        <taxon>Agaricomycetes</taxon>
        <taxon>Agaricomycetidae</taxon>
        <taxon>Agaricales</taxon>
        <taxon>Marasmiineae</taxon>
        <taxon>Mycenaceae</taxon>
        <taxon>Mycena</taxon>
    </lineage>
</organism>
<sequence length="533" mass="57976">MRTIGLGALLLAGCSAAQVLVDFQVAAPPVVPQGAKQCTIEILQHSFAQYGVSAIANYTPPTDCGTPGSWAAITLNFTVTSNGTQYDRLGIFTFQNVEIWRTSTPEPTLHGIEWTYEKDVTRYMPLFEEPGLFIIQLDNIVQPGLTGIYTSVLHATFYESSWLHPPAPKANAIIPISTMSNTTGNDASVPPGFSFEPNIGGPDQGPFREVRLLVDGQVAGVAFPYPVLFTGGIIPTAWRPITSYGALDLPTYFIDVTPFVPVLTDGKAHNFTIDVASAEADKGVLGNWYVSGNLQVFTDPSPKRTTGKITSYNVEPYAESSIVGAVGSNGDVNVTVSATRKVSISSQFVSGSGKITFVEWTQNLAYTNTQNYLQNNFVQNVYQYTSGSMLSLHNGLPAVQDKFNYPFILNYTTLSSDGNSFHCVIDHSYNRDLLPAPFTLGSSIQEHQIAGGYFITSPNGNTGNGTSNNTLNYIDGHLNTYSRQVDAAYNNITLDVVHGSLAPQHKPWTWPQLFPVPNFTKPRMSSLKLSKTH</sequence>
<dbReference type="Pfam" id="PF12222">
    <property type="entry name" value="PNGaseA"/>
    <property type="match status" value="2"/>
</dbReference>
<dbReference type="EMBL" id="CAVNYO010000419">
    <property type="protein sequence ID" value="CAK5277410.1"/>
    <property type="molecule type" value="Genomic_DNA"/>
</dbReference>
<feature type="domain" description="Peptide N-acetyl-beta-D-glucosaminyl asparaginase amidase A N-terminal" evidence="2">
    <location>
        <begin position="204"/>
        <end position="313"/>
    </location>
</feature>
<evidence type="ECO:0000256" key="1">
    <source>
        <dbReference type="SAM" id="SignalP"/>
    </source>
</evidence>
<keyword evidence="4" id="KW-1185">Reference proteome</keyword>
<dbReference type="AlphaFoldDB" id="A0AAD2HL22"/>
<proteinExistence type="predicted"/>
<dbReference type="PANTHER" id="PTHR31104">
    <property type="entry name" value="PEPTIDE-N4-(N-ACETYL-BETA-GLUCOSAMINYL)ASPARAGINE AMIDASE A PROTEIN"/>
    <property type="match status" value="1"/>
</dbReference>
<dbReference type="Pfam" id="PF25156">
    <property type="entry name" value="PNGase_A_C"/>
    <property type="match status" value="1"/>
</dbReference>
<evidence type="ECO:0000313" key="3">
    <source>
        <dbReference type="EMBL" id="CAK5277410.1"/>
    </source>
</evidence>
<feature type="domain" description="Peptide N-acetyl-beta-D-glucosaminyl asparaginase amidase A N-terminal" evidence="2">
    <location>
        <begin position="28"/>
        <end position="192"/>
    </location>
</feature>
<dbReference type="InterPro" id="IPR056948">
    <property type="entry name" value="PNGaseA_N"/>
</dbReference>
<keyword evidence="1" id="KW-0732">Signal</keyword>
<reference evidence="3" key="1">
    <citation type="submission" date="2023-11" db="EMBL/GenBank/DDBJ databases">
        <authorList>
            <person name="De Vega J J."/>
            <person name="De Vega J J."/>
        </authorList>
    </citation>
    <scope>NUCLEOTIDE SEQUENCE</scope>
</reference>
<evidence type="ECO:0000259" key="2">
    <source>
        <dbReference type="Pfam" id="PF12222"/>
    </source>
</evidence>
<evidence type="ECO:0000313" key="4">
    <source>
        <dbReference type="Proteomes" id="UP001295794"/>
    </source>
</evidence>